<proteinExistence type="predicted"/>
<dbReference type="PANTHER" id="PTHR45648">
    <property type="entry name" value="GDSL LIPASE/ACYLHYDROLASE FAMILY PROTEIN (AFU_ORTHOLOGUE AFUA_4G14700)"/>
    <property type="match status" value="1"/>
</dbReference>
<dbReference type="InterPro" id="IPR036514">
    <property type="entry name" value="SGNH_hydro_sf"/>
</dbReference>
<dbReference type="CDD" id="cd01846">
    <property type="entry name" value="fatty_acyltransferase_like"/>
    <property type="match status" value="1"/>
</dbReference>
<reference evidence="3 4" key="1">
    <citation type="submission" date="2024-02" db="EMBL/GenBank/DDBJ databases">
        <title>Discinaceae phylogenomics.</title>
        <authorList>
            <person name="Dirks A.C."/>
            <person name="James T.Y."/>
        </authorList>
    </citation>
    <scope>NUCLEOTIDE SEQUENCE [LARGE SCALE GENOMIC DNA]</scope>
    <source>
        <strain evidence="3 4">ACD0624</strain>
    </source>
</reference>
<feature type="chain" id="PRO_5046420906" evidence="2">
    <location>
        <begin position="23"/>
        <end position="361"/>
    </location>
</feature>
<sequence length="361" mass="39659">MIIGIPTLSAAAALFLAVLSDAIPTGTYNVPRNSNFAPWGKIKNIVVFGDSYTDEGRLSYFINNNGEAPPVGYIQPEGLVTASGGKVWARFAAESTGVTLYNYAVSGAVCSNDLTWRTFPLINRTFPGINDYELPAFKADFPKNSLRLDMDETLFTIWIGTNDLGGDAIISGLPDVGLTNYTSCVIDTMSELYQYGARNFALLNLAPLEHAPVYAPESEGGFAGPSPTWEDRGDNATAISRRMRDLTQGANEIYKYRIPFEVVAGSLKGAKVAVMDTYGLMTDIRNNPAEYLTGPLPLNVTGYNIHCDPLDTSVCTTYRPNDRDSFMWFDQLHPSEETSRVIGEEFANVLEGKLGEWITYW</sequence>
<gene>
    <name evidence="3" type="ORF">Q9L58_004182</name>
</gene>
<comment type="caution">
    <text evidence="3">The sequence shown here is derived from an EMBL/GenBank/DDBJ whole genome shotgun (WGS) entry which is preliminary data.</text>
</comment>
<organism evidence="3 4">
    <name type="scientific">Discina gigas</name>
    <dbReference type="NCBI Taxonomy" id="1032678"/>
    <lineage>
        <taxon>Eukaryota</taxon>
        <taxon>Fungi</taxon>
        <taxon>Dikarya</taxon>
        <taxon>Ascomycota</taxon>
        <taxon>Pezizomycotina</taxon>
        <taxon>Pezizomycetes</taxon>
        <taxon>Pezizales</taxon>
        <taxon>Discinaceae</taxon>
        <taxon>Discina</taxon>
    </lineage>
</organism>
<evidence type="ECO:0000313" key="4">
    <source>
        <dbReference type="Proteomes" id="UP001447188"/>
    </source>
</evidence>
<keyword evidence="1" id="KW-0378">Hydrolase</keyword>
<keyword evidence="4" id="KW-1185">Reference proteome</keyword>
<dbReference type="Proteomes" id="UP001447188">
    <property type="component" value="Unassembled WGS sequence"/>
</dbReference>
<name>A0ABR3GLN4_9PEZI</name>
<protein>
    <submittedName>
        <fullName evidence="3">Uncharacterized protein</fullName>
    </submittedName>
</protein>
<evidence type="ECO:0000313" key="3">
    <source>
        <dbReference type="EMBL" id="KAL0636824.1"/>
    </source>
</evidence>
<evidence type="ECO:0000256" key="2">
    <source>
        <dbReference type="SAM" id="SignalP"/>
    </source>
</evidence>
<dbReference type="InterPro" id="IPR001087">
    <property type="entry name" value="GDSL"/>
</dbReference>
<accession>A0ABR3GLN4</accession>
<dbReference type="EMBL" id="JBBBZM010000043">
    <property type="protein sequence ID" value="KAL0636824.1"/>
    <property type="molecule type" value="Genomic_DNA"/>
</dbReference>
<feature type="signal peptide" evidence="2">
    <location>
        <begin position="1"/>
        <end position="22"/>
    </location>
</feature>
<dbReference type="PANTHER" id="PTHR45648:SF22">
    <property type="entry name" value="GDSL LIPASE_ACYLHYDROLASE FAMILY PROTEIN (AFU_ORTHOLOGUE AFUA_4G14700)"/>
    <property type="match status" value="1"/>
</dbReference>
<dbReference type="Gene3D" id="3.40.50.1110">
    <property type="entry name" value="SGNH hydrolase"/>
    <property type="match status" value="1"/>
</dbReference>
<dbReference type="InterPro" id="IPR051058">
    <property type="entry name" value="GDSL_Est/Lipase"/>
</dbReference>
<dbReference type="SUPFAM" id="SSF52266">
    <property type="entry name" value="SGNH hydrolase"/>
    <property type="match status" value="1"/>
</dbReference>
<keyword evidence="2" id="KW-0732">Signal</keyword>
<dbReference type="Pfam" id="PF00657">
    <property type="entry name" value="Lipase_GDSL"/>
    <property type="match status" value="1"/>
</dbReference>
<evidence type="ECO:0000256" key="1">
    <source>
        <dbReference type="ARBA" id="ARBA00022801"/>
    </source>
</evidence>